<evidence type="ECO:0000313" key="5">
    <source>
        <dbReference type="Proteomes" id="UP000694287"/>
    </source>
</evidence>
<dbReference type="PROSITE" id="PS00061">
    <property type="entry name" value="ADH_SHORT"/>
    <property type="match status" value="1"/>
</dbReference>
<dbReference type="PANTHER" id="PTHR42760:SF133">
    <property type="entry name" value="3-OXOACYL-[ACYL-CARRIER-PROTEIN] REDUCTASE"/>
    <property type="match status" value="1"/>
</dbReference>
<dbReference type="InterPro" id="IPR002347">
    <property type="entry name" value="SDR_fam"/>
</dbReference>
<comment type="caution">
    <text evidence="4">The sequence shown here is derived from an EMBL/GenBank/DDBJ whole genome shotgun (WGS) entry which is preliminary data.</text>
</comment>
<keyword evidence="5" id="KW-1185">Reference proteome</keyword>
<feature type="domain" description="Ketoreductase" evidence="3">
    <location>
        <begin position="11"/>
        <end position="194"/>
    </location>
</feature>
<dbReference type="EMBL" id="JADQDK010000001">
    <property type="protein sequence ID" value="MBW0137428.1"/>
    <property type="molecule type" value="Genomic_DNA"/>
</dbReference>
<accession>A0ABS6UZY2</accession>
<proteinExistence type="inferred from homology"/>
<evidence type="ECO:0000259" key="3">
    <source>
        <dbReference type="SMART" id="SM00822"/>
    </source>
</evidence>
<sequence length="244" mass="24719">MSSTIVSTPVRNAVVVGGARGIGLATVRRAAGRVGAMTVLDLPEHAPEVAAQFLGARYERADVLDPDALHAGFEAAAAHGAVDAVFVPAGVTLPTPLLTTSAAEAQRCLLTNVLGAVNVIHAAVPHLAPGASIVLCASVAAYTGGGYVGGPVYGASKAAVISLTKGAARELAPRRVRVNCVAPGCTRTTMLGDDPTVHDELARRTLAGRLADPEEIADGVLFLWSAAASYMTGAVLDVNGGIRL</sequence>
<dbReference type="RefSeq" id="WP_218616370.1">
    <property type="nucleotide sequence ID" value="NZ_JADQDK010000001.1"/>
</dbReference>
<keyword evidence="2" id="KW-0560">Oxidoreductase</keyword>
<dbReference type="CDD" id="cd05233">
    <property type="entry name" value="SDR_c"/>
    <property type="match status" value="1"/>
</dbReference>
<dbReference type="Proteomes" id="UP000694287">
    <property type="component" value="Unassembled WGS sequence"/>
</dbReference>
<organism evidence="4 5">
    <name type="scientific">Pseudonocardia abyssalis</name>
    <dbReference type="NCBI Taxonomy" id="2792008"/>
    <lineage>
        <taxon>Bacteria</taxon>
        <taxon>Bacillati</taxon>
        <taxon>Actinomycetota</taxon>
        <taxon>Actinomycetes</taxon>
        <taxon>Pseudonocardiales</taxon>
        <taxon>Pseudonocardiaceae</taxon>
        <taxon>Pseudonocardia</taxon>
    </lineage>
</organism>
<evidence type="ECO:0000256" key="1">
    <source>
        <dbReference type="ARBA" id="ARBA00006484"/>
    </source>
</evidence>
<dbReference type="PANTHER" id="PTHR42760">
    <property type="entry name" value="SHORT-CHAIN DEHYDROGENASES/REDUCTASES FAMILY MEMBER"/>
    <property type="match status" value="1"/>
</dbReference>
<comment type="similarity">
    <text evidence="1">Belongs to the short-chain dehydrogenases/reductases (SDR) family.</text>
</comment>
<dbReference type="Pfam" id="PF13561">
    <property type="entry name" value="adh_short_C2"/>
    <property type="match status" value="1"/>
</dbReference>
<gene>
    <name evidence="4" type="ORF">I4I81_24660</name>
</gene>
<protein>
    <submittedName>
        <fullName evidence="4">SDR family oxidoreductase</fullName>
    </submittedName>
</protein>
<dbReference type="SMART" id="SM00822">
    <property type="entry name" value="PKS_KR"/>
    <property type="match status" value="1"/>
</dbReference>
<evidence type="ECO:0000313" key="4">
    <source>
        <dbReference type="EMBL" id="MBW0137428.1"/>
    </source>
</evidence>
<reference evidence="4 5" key="1">
    <citation type="submission" date="2020-11" db="EMBL/GenBank/DDBJ databases">
        <title>Pseudonocardia abyssalis sp. nov. and Pseudonocardia oceani sp. nov., description and phylogenomic analysis of two novel actinomycetes isolated from the deep Southern Ocean.</title>
        <authorList>
            <person name="Parra J."/>
        </authorList>
    </citation>
    <scope>NUCLEOTIDE SEQUENCE [LARGE SCALE GENOMIC DNA]</scope>
    <source>
        <strain evidence="4 5">KRD-168</strain>
    </source>
</reference>
<dbReference type="InterPro" id="IPR020904">
    <property type="entry name" value="Sc_DH/Rdtase_CS"/>
</dbReference>
<dbReference type="InterPro" id="IPR057326">
    <property type="entry name" value="KR_dom"/>
</dbReference>
<evidence type="ECO:0000256" key="2">
    <source>
        <dbReference type="ARBA" id="ARBA00023002"/>
    </source>
</evidence>
<name>A0ABS6UZY2_9PSEU</name>